<dbReference type="InterPro" id="IPR002711">
    <property type="entry name" value="HNH"/>
</dbReference>
<proteinExistence type="predicted"/>
<dbReference type="SMART" id="SM00507">
    <property type="entry name" value="HNHc"/>
    <property type="match status" value="1"/>
</dbReference>
<dbReference type="InterPro" id="IPR052892">
    <property type="entry name" value="NA-targeting_endonuclease"/>
</dbReference>
<dbReference type="EMBL" id="VCIA01000001">
    <property type="protein sequence ID" value="TMN21847.1"/>
    <property type="molecule type" value="Genomic_DNA"/>
</dbReference>
<organism evidence="2 3">
    <name type="scientific">Lentibacillus cibarius</name>
    <dbReference type="NCBI Taxonomy" id="2583219"/>
    <lineage>
        <taxon>Bacteria</taxon>
        <taxon>Bacillati</taxon>
        <taxon>Bacillota</taxon>
        <taxon>Bacilli</taxon>
        <taxon>Bacillales</taxon>
        <taxon>Bacillaceae</taxon>
        <taxon>Lentibacillus</taxon>
    </lineage>
</organism>
<protein>
    <submittedName>
        <fullName evidence="2">HNH endonuclease</fullName>
    </submittedName>
</protein>
<dbReference type="Gene3D" id="1.10.30.50">
    <property type="match status" value="1"/>
</dbReference>
<feature type="domain" description="HNH nuclease" evidence="1">
    <location>
        <begin position="124"/>
        <end position="173"/>
    </location>
</feature>
<dbReference type="AlphaFoldDB" id="A0A5S3QJE1"/>
<keyword evidence="2" id="KW-0255">Endonuclease</keyword>
<dbReference type="CDD" id="cd00085">
    <property type="entry name" value="HNHc"/>
    <property type="match status" value="1"/>
</dbReference>
<evidence type="ECO:0000313" key="3">
    <source>
        <dbReference type="Proteomes" id="UP000306980"/>
    </source>
</evidence>
<dbReference type="RefSeq" id="WP_138602653.1">
    <property type="nucleotide sequence ID" value="NZ_VCIA01000001.1"/>
</dbReference>
<reference evidence="2 3" key="1">
    <citation type="submission" date="2019-05" db="EMBL/GenBank/DDBJ databases">
        <title>Genomic analysis of Lentibacillus sp. NKC220-2.</title>
        <authorList>
            <person name="Oh Y.J."/>
        </authorList>
    </citation>
    <scope>NUCLEOTIDE SEQUENCE [LARGE SCALE GENOMIC DNA]</scope>
    <source>
        <strain evidence="2 3">NKC220-2</strain>
    </source>
</reference>
<dbReference type="PANTHER" id="PTHR33877:SF2">
    <property type="entry name" value="OS07G0170200 PROTEIN"/>
    <property type="match status" value="1"/>
</dbReference>
<evidence type="ECO:0000313" key="2">
    <source>
        <dbReference type="EMBL" id="TMN21847.1"/>
    </source>
</evidence>
<keyword evidence="2" id="KW-0378">Hydrolase</keyword>
<dbReference type="InterPro" id="IPR003615">
    <property type="entry name" value="HNH_nuc"/>
</dbReference>
<dbReference type="GO" id="GO:0004519">
    <property type="term" value="F:endonuclease activity"/>
    <property type="evidence" value="ECO:0007669"/>
    <property type="project" value="UniProtKB-KW"/>
</dbReference>
<dbReference type="Proteomes" id="UP000306980">
    <property type="component" value="Unassembled WGS sequence"/>
</dbReference>
<dbReference type="OrthoDB" id="9802901at2"/>
<gene>
    <name evidence="2" type="ORF">FFL34_06760</name>
</gene>
<dbReference type="Pfam" id="PF01844">
    <property type="entry name" value="HNH"/>
    <property type="match status" value="1"/>
</dbReference>
<dbReference type="GO" id="GO:0003676">
    <property type="term" value="F:nucleic acid binding"/>
    <property type="evidence" value="ECO:0007669"/>
    <property type="project" value="InterPro"/>
</dbReference>
<accession>A0A5S3QJE1</accession>
<comment type="caution">
    <text evidence="2">The sequence shown here is derived from an EMBL/GenBank/DDBJ whole genome shotgun (WGS) entry which is preliminary data.</text>
</comment>
<sequence>MGVRGVSTGDTCRLYKRCKICGEYKYMKSFPATGGKHNRPSKRKSYCRDCKDRRHERILGPRQEYSFDSSLLDATKEITIRGRNTSNYKYENIISYDKAKRLVEEGAAGIVHSTLIHHFFNRKTLWKFVLERDGFICHYCGFYGDTIDHKVPRAKGGASTPSNCVCACIKCNRNKDDIEYEEYIDIVELTEQN</sequence>
<dbReference type="GO" id="GO:0008270">
    <property type="term" value="F:zinc ion binding"/>
    <property type="evidence" value="ECO:0007669"/>
    <property type="project" value="InterPro"/>
</dbReference>
<evidence type="ECO:0000259" key="1">
    <source>
        <dbReference type="SMART" id="SM00507"/>
    </source>
</evidence>
<name>A0A5S3QJE1_9BACI</name>
<dbReference type="PANTHER" id="PTHR33877">
    <property type="entry name" value="SLL1193 PROTEIN"/>
    <property type="match status" value="1"/>
</dbReference>
<keyword evidence="2" id="KW-0540">Nuclease</keyword>